<organism evidence="1 2">
    <name type="scientific">Shewanella corallii</name>
    <dbReference type="NCBI Taxonomy" id="560080"/>
    <lineage>
        <taxon>Bacteria</taxon>
        <taxon>Pseudomonadati</taxon>
        <taxon>Pseudomonadota</taxon>
        <taxon>Gammaproteobacteria</taxon>
        <taxon>Alteromonadales</taxon>
        <taxon>Shewanellaceae</taxon>
        <taxon>Shewanella</taxon>
    </lineage>
</organism>
<dbReference type="RefSeq" id="WP_249250539.1">
    <property type="nucleotide sequence ID" value="NZ_JAKIKT010000009.1"/>
</dbReference>
<proteinExistence type="predicted"/>
<dbReference type="Proteomes" id="UP001202831">
    <property type="component" value="Unassembled WGS sequence"/>
</dbReference>
<reference evidence="1 2" key="1">
    <citation type="submission" date="2022-01" db="EMBL/GenBank/DDBJ databases">
        <title>Whole genome-based taxonomy of the Shewanellaceae.</title>
        <authorList>
            <person name="Martin-Rodriguez A.J."/>
        </authorList>
    </citation>
    <scope>NUCLEOTIDE SEQUENCE [LARGE SCALE GENOMIC DNA]</scope>
    <source>
        <strain evidence="1 2">DSM 21332</strain>
    </source>
</reference>
<evidence type="ECO:0000313" key="1">
    <source>
        <dbReference type="EMBL" id="MCL2915974.1"/>
    </source>
</evidence>
<gene>
    <name evidence="1" type="ORF">L2725_19710</name>
</gene>
<keyword evidence="2" id="KW-1185">Reference proteome</keyword>
<sequence>MSIGKRWQLLPIFLGFWLLLQLIYIAGVDWSRAENQQAGVDTVANRVALDMSRLPLSGNAAYQVERGEIISRYIGTINQELQRQASPVLLIELGPPERIAANAEIIKILVTPGDKLALTFYAAPRNVADYTSLTCLLLALILTALCYSRLRPDVVAEITPEEQLLNPRLILDLQQRTLRHSSGGPAVVMANKPICFYAALLEFCSRDNETLLSQNKDMPEELQTLANKYFLRLVELGHTVRKRPNFKNSLDKTLSDIRAVLDEVYSEQPSLKGNYYPPKAHGEGSRSKLHHYGLRQISDQDYEILGR</sequence>
<evidence type="ECO:0000313" key="2">
    <source>
        <dbReference type="Proteomes" id="UP001202831"/>
    </source>
</evidence>
<dbReference type="EMBL" id="JAKIKT010000009">
    <property type="protein sequence ID" value="MCL2915974.1"/>
    <property type="molecule type" value="Genomic_DNA"/>
</dbReference>
<protein>
    <submittedName>
        <fullName evidence="1">Uncharacterized protein</fullName>
    </submittedName>
</protein>
<accession>A0ABT0NBZ1</accession>
<name>A0ABT0NBZ1_9GAMM</name>
<comment type="caution">
    <text evidence="1">The sequence shown here is derived from an EMBL/GenBank/DDBJ whole genome shotgun (WGS) entry which is preliminary data.</text>
</comment>